<sequence length="495" mass="54762">MKITTWLTSLCSALTLTAASPALAQTPPPAKPDSIDLFIRARMQQLRIPGLQLAVVHHGNIVKLGHYGLANVQDSVPVDRTTLFPINSITKAFVGVAVMQLVEAGKLDVAAPVGRYLPELPAAWRGITVRQLLTHTSGLPDILPEGVQVTADDQLTAWKAVQAQPLESQPGEKFSYNQTNYLLVGKLIDQLSGQPFTRFIEDRQLRVAGLPRTTFADANSVVPHSTRGYTYFYAVDGELRRTAELHNMFEVFAPMLRTAAGLNSTAEEMATWVLALQQGKLLQPASLPTLWTPGKLTNGTERGFSKQLNGYALGWPTITRPEHRAVAPVGGGRSAVFLYPDDDLAVVVLTNLTGANPDRFVDELASFYVPDMRLATGFGLPPTLRRLHHELRRRGFDHALALVRQQQKQNPGYQLPESEVNAWGYSLLRQQQPREALEIFKLNVSLYPKSANAYDSLAETYQELGNKTLAVKNYQQVLRLDPHSKNAAQQLQRLH</sequence>
<evidence type="ECO:0000313" key="5">
    <source>
        <dbReference type="Proteomes" id="UP000297549"/>
    </source>
</evidence>
<dbReference type="EMBL" id="SRLC01000001">
    <property type="protein sequence ID" value="TGE24779.1"/>
    <property type="molecule type" value="Genomic_DNA"/>
</dbReference>
<evidence type="ECO:0000259" key="3">
    <source>
        <dbReference type="Pfam" id="PF00144"/>
    </source>
</evidence>
<dbReference type="InterPro" id="IPR050491">
    <property type="entry name" value="AmpC-like"/>
</dbReference>
<dbReference type="SUPFAM" id="SSF56601">
    <property type="entry name" value="beta-lactamase/transpeptidase-like"/>
    <property type="match status" value="1"/>
</dbReference>
<feature type="chain" id="PRO_5021493407" evidence="2">
    <location>
        <begin position="25"/>
        <end position="495"/>
    </location>
</feature>
<dbReference type="Gene3D" id="1.25.40.10">
    <property type="entry name" value="Tetratricopeptide repeat domain"/>
    <property type="match status" value="1"/>
</dbReference>
<dbReference type="AlphaFoldDB" id="A0A4Z0Q5S3"/>
<keyword evidence="2" id="KW-0732">Signal</keyword>
<feature type="signal peptide" evidence="2">
    <location>
        <begin position="1"/>
        <end position="24"/>
    </location>
</feature>
<evidence type="ECO:0000256" key="2">
    <source>
        <dbReference type="SAM" id="SignalP"/>
    </source>
</evidence>
<dbReference type="OrthoDB" id="9793489at2"/>
<keyword evidence="1" id="KW-0802">TPR repeat</keyword>
<proteinExistence type="predicted"/>
<dbReference type="InterPro" id="IPR012338">
    <property type="entry name" value="Beta-lactam/transpept-like"/>
</dbReference>
<dbReference type="SUPFAM" id="SSF48452">
    <property type="entry name" value="TPR-like"/>
    <property type="match status" value="1"/>
</dbReference>
<dbReference type="SMART" id="SM00028">
    <property type="entry name" value="TPR"/>
    <property type="match status" value="2"/>
</dbReference>
<dbReference type="GO" id="GO:0016787">
    <property type="term" value="F:hydrolase activity"/>
    <property type="evidence" value="ECO:0007669"/>
    <property type="project" value="UniProtKB-KW"/>
</dbReference>
<reference evidence="4 5" key="1">
    <citation type="submission" date="2019-04" db="EMBL/GenBank/DDBJ databases">
        <authorList>
            <person name="Feng G."/>
            <person name="Zhang J."/>
            <person name="Zhu H."/>
        </authorList>
    </citation>
    <scope>NUCLEOTIDE SEQUENCE [LARGE SCALE GENOMIC DNA]</scope>
    <source>
        <strain evidence="4 5">JCM 31653</strain>
    </source>
</reference>
<dbReference type="InterPro" id="IPR011990">
    <property type="entry name" value="TPR-like_helical_dom_sf"/>
</dbReference>
<dbReference type="PANTHER" id="PTHR46825">
    <property type="entry name" value="D-ALANYL-D-ALANINE-CARBOXYPEPTIDASE/ENDOPEPTIDASE AMPH"/>
    <property type="match status" value="1"/>
</dbReference>
<organism evidence="4 5">
    <name type="scientific">Hymenobacter aquaticus</name>
    <dbReference type="NCBI Taxonomy" id="1867101"/>
    <lineage>
        <taxon>Bacteria</taxon>
        <taxon>Pseudomonadati</taxon>
        <taxon>Bacteroidota</taxon>
        <taxon>Cytophagia</taxon>
        <taxon>Cytophagales</taxon>
        <taxon>Hymenobacteraceae</taxon>
        <taxon>Hymenobacter</taxon>
    </lineage>
</organism>
<dbReference type="Pfam" id="PF13174">
    <property type="entry name" value="TPR_6"/>
    <property type="match status" value="1"/>
</dbReference>
<dbReference type="Pfam" id="PF00144">
    <property type="entry name" value="Beta-lactamase"/>
    <property type="match status" value="1"/>
</dbReference>
<comment type="caution">
    <text evidence="4">The sequence shown here is derived from an EMBL/GenBank/DDBJ whole genome shotgun (WGS) entry which is preliminary data.</text>
</comment>
<dbReference type="PANTHER" id="PTHR46825:SF9">
    <property type="entry name" value="BETA-LACTAMASE-RELATED DOMAIN-CONTAINING PROTEIN"/>
    <property type="match status" value="1"/>
</dbReference>
<gene>
    <name evidence="4" type="ORF">E5K00_06125</name>
</gene>
<keyword evidence="4" id="KW-0378">Hydrolase</keyword>
<dbReference type="InterPro" id="IPR019734">
    <property type="entry name" value="TPR_rpt"/>
</dbReference>
<dbReference type="Proteomes" id="UP000297549">
    <property type="component" value="Unassembled WGS sequence"/>
</dbReference>
<feature type="repeat" description="TPR" evidence="1">
    <location>
        <begin position="451"/>
        <end position="484"/>
    </location>
</feature>
<evidence type="ECO:0000313" key="4">
    <source>
        <dbReference type="EMBL" id="TGE24779.1"/>
    </source>
</evidence>
<feature type="domain" description="Beta-lactamase-related" evidence="3">
    <location>
        <begin position="37"/>
        <end position="363"/>
    </location>
</feature>
<dbReference type="Gene3D" id="3.40.710.10">
    <property type="entry name" value="DD-peptidase/beta-lactamase superfamily"/>
    <property type="match status" value="1"/>
</dbReference>
<keyword evidence="5" id="KW-1185">Reference proteome</keyword>
<protein>
    <submittedName>
        <fullName evidence="4">Serine hydrolase</fullName>
    </submittedName>
</protein>
<dbReference type="PROSITE" id="PS50005">
    <property type="entry name" value="TPR"/>
    <property type="match status" value="1"/>
</dbReference>
<accession>A0A4Z0Q5S3</accession>
<name>A0A4Z0Q5S3_9BACT</name>
<dbReference type="PROSITE" id="PS50293">
    <property type="entry name" value="TPR_REGION"/>
    <property type="match status" value="1"/>
</dbReference>
<evidence type="ECO:0000256" key="1">
    <source>
        <dbReference type="PROSITE-ProRule" id="PRU00339"/>
    </source>
</evidence>
<dbReference type="InterPro" id="IPR001466">
    <property type="entry name" value="Beta-lactam-related"/>
</dbReference>